<dbReference type="AlphaFoldDB" id="A0A3P3ZKR6"/>
<dbReference type="GO" id="GO:0008270">
    <property type="term" value="F:zinc ion binding"/>
    <property type="evidence" value="ECO:0007669"/>
    <property type="project" value="UniProtKB-UniRule"/>
</dbReference>
<dbReference type="InterPro" id="IPR001365">
    <property type="entry name" value="A_deaminase_dom"/>
</dbReference>
<dbReference type="EC" id="3.5.4.2" evidence="5"/>
<feature type="domain" description="Adenosine deaminase" evidence="6">
    <location>
        <begin position="9"/>
        <end position="328"/>
    </location>
</feature>
<dbReference type="GO" id="GO:0009117">
    <property type="term" value="P:nucleotide metabolic process"/>
    <property type="evidence" value="ECO:0007669"/>
    <property type="project" value="UniProtKB-KW"/>
</dbReference>
<dbReference type="PANTHER" id="PTHR43114:SF6">
    <property type="entry name" value="ADENINE DEAMINASE"/>
    <property type="match status" value="1"/>
</dbReference>
<dbReference type="SUPFAM" id="SSF51556">
    <property type="entry name" value="Metallo-dependent hydrolases"/>
    <property type="match status" value="1"/>
</dbReference>
<evidence type="ECO:0000256" key="2">
    <source>
        <dbReference type="ARBA" id="ARBA00022801"/>
    </source>
</evidence>
<dbReference type="CDD" id="cd01320">
    <property type="entry name" value="ADA"/>
    <property type="match status" value="1"/>
</dbReference>
<feature type="binding site" evidence="5">
    <location>
        <position position="275"/>
    </location>
    <ligand>
        <name>Zn(2+)</name>
        <dbReference type="ChEBI" id="CHEBI:29105"/>
        <note>catalytic</note>
    </ligand>
</feature>
<keyword evidence="1 5" id="KW-0479">Metal-binding</keyword>
<feature type="binding site" evidence="5">
    <location>
        <position position="16"/>
    </location>
    <ligand>
        <name>Zn(2+)</name>
        <dbReference type="ChEBI" id="CHEBI:29105"/>
        <note>catalytic</note>
    </ligand>
</feature>
<comment type="similarity">
    <text evidence="5">Belongs to the metallo-dependent hydrolases superfamily. Adenosine and AMP deaminases family. Adenine deaminase type 2 subfamily.</text>
</comment>
<accession>A0A3P3ZKR6</accession>
<dbReference type="EMBL" id="LR025160">
    <property type="protein sequence ID" value="VAY19601.1"/>
    <property type="molecule type" value="mRNA"/>
</dbReference>
<feature type="site" description="Important for catalytic activity" evidence="5">
    <location>
        <position position="218"/>
    </location>
</feature>
<sequence>MNQLIYSLPKAELHLHIEGTLEPQMMFDLAQRNHLSLSFASVADVQQSYHFSNLQSFLDLYYQGANVLRTDQDFYDLTWAYLQKCVQQNVRHTEIFFDPQTHSDRGIDFSVVYQGIHSALQDAKTYLNISSHLILCFLRDLSAEAAMNTLEQALPYQDGIMAVGLDSAELHNPPSKFKQVFDKAKSEGFLTVAHGGEEAGADYIWEAINLLQVSRIDHGVRCTEDPELVAYLVQQQIPLTVCPLSNVNLRVFPDIKFHNIKKLLELGLCVTINSDDPAYFGGYINENYLAVQDALHFTNSQLIQLAKNSFIASFLSQAEKDKYLADIDNNLYNCGNCGGGFPC</sequence>
<dbReference type="PANTHER" id="PTHR43114">
    <property type="entry name" value="ADENINE DEAMINASE"/>
    <property type="match status" value="1"/>
</dbReference>
<dbReference type="InterPro" id="IPR032466">
    <property type="entry name" value="Metal_Hydrolase"/>
</dbReference>
<dbReference type="HAMAP" id="MF_01962">
    <property type="entry name" value="Adenine_deaminase"/>
    <property type="match status" value="1"/>
</dbReference>
<feature type="binding site" evidence="5">
    <location>
        <position position="276"/>
    </location>
    <ligand>
        <name>substrate</name>
    </ligand>
</feature>
<feature type="binding site" evidence="5">
    <location>
        <position position="194"/>
    </location>
    <ligand>
        <name>Zn(2+)</name>
        <dbReference type="ChEBI" id="CHEBI:29105"/>
        <note>catalytic</note>
    </ligand>
</feature>
<comment type="catalytic activity">
    <reaction evidence="5">
        <text>adenine + H2O + H(+) = hypoxanthine + NH4(+)</text>
        <dbReference type="Rhea" id="RHEA:23688"/>
        <dbReference type="ChEBI" id="CHEBI:15377"/>
        <dbReference type="ChEBI" id="CHEBI:15378"/>
        <dbReference type="ChEBI" id="CHEBI:16708"/>
        <dbReference type="ChEBI" id="CHEBI:17368"/>
        <dbReference type="ChEBI" id="CHEBI:28938"/>
        <dbReference type="EC" id="3.5.4.2"/>
    </reaction>
</comment>
<gene>
    <name evidence="8" type="primary">A-add</name>
</gene>
<organism evidence="8">
    <name type="scientific">Limnospira platensis</name>
    <name type="common">Arthrospira platensis</name>
    <dbReference type="NCBI Taxonomy" id="118562"/>
    <lineage>
        <taxon>Bacteria</taxon>
        <taxon>Bacillati</taxon>
        <taxon>Cyanobacteriota</taxon>
        <taxon>Cyanophyceae</taxon>
        <taxon>Oscillatoriophycideae</taxon>
        <taxon>Oscillatoriales</taxon>
        <taxon>Sirenicapillariaceae</taxon>
        <taxon>Limnospira</taxon>
    </lineage>
</organism>
<evidence type="ECO:0000313" key="8">
    <source>
        <dbReference type="EMBL" id="VAY19601.1"/>
    </source>
</evidence>
<feature type="active site" description="Proton donor" evidence="5">
    <location>
        <position position="197"/>
    </location>
</feature>
<dbReference type="NCBIfam" id="TIGR01430">
    <property type="entry name" value="aden_deam"/>
    <property type="match status" value="1"/>
</dbReference>
<evidence type="ECO:0000256" key="3">
    <source>
        <dbReference type="ARBA" id="ARBA00022833"/>
    </source>
</evidence>
<dbReference type="InterPro" id="IPR028892">
    <property type="entry name" value="ADE"/>
</dbReference>
<dbReference type="Gene3D" id="3.20.20.140">
    <property type="entry name" value="Metal-dependent hydrolases"/>
    <property type="match status" value="1"/>
</dbReference>
<dbReference type="GO" id="GO:0000034">
    <property type="term" value="F:adenine deaminase activity"/>
    <property type="evidence" value="ECO:0007669"/>
    <property type="project" value="UniProtKB-UniRule"/>
</dbReference>
<evidence type="ECO:0000313" key="7">
    <source>
        <dbReference type="EMBL" id="SPD79478.1"/>
    </source>
</evidence>
<dbReference type="InterPro" id="IPR006330">
    <property type="entry name" value="Ado/ade_deaminase"/>
</dbReference>
<dbReference type="GO" id="GO:0005829">
    <property type="term" value="C:cytosol"/>
    <property type="evidence" value="ECO:0007669"/>
    <property type="project" value="TreeGrafter"/>
</dbReference>
<reference evidence="7" key="1">
    <citation type="submission" date="2018-02" db="EMBL/GenBank/DDBJ databases">
        <authorList>
            <consortium name="Jesu Arockiaraj"/>
            <consortium name="Anbazahan"/>
            <consortium name="Venkatesh"/>
        </authorList>
    </citation>
    <scope>NUCLEOTIDE SEQUENCE</scope>
    <source>
        <strain evidence="7">SRM18</strain>
    </source>
</reference>
<evidence type="ECO:0000256" key="4">
    <source>
        <dbReference type="ARBA" id="ARBA00023080"/>
    </source>
</evidence>
<protein>
    <recommendedName>
        <fullName evidence="5">Adenine deaminase</fullName>
        <shortName evidence="5">ADE</shortName>
        <ecNumber evidence="5">3.5.4.2</ecNumber>
    </recommendedName>
    <alternativeName>
        <fullName evidence="5">Adenine aminohydrolase</fullName>
        <shortName evidence="5">AAH</shortName>
    </alternativeName>
</protein>
<keyword evidence="3 5" id="KW-0862">Zinc</keyword>
<evidence type="ECO:0000256" key="5">
    <source>
        <dbReference type="HAMAP-Rule" id="MF_01962"/>
    </source>
</evidence>
<dbReference type="EMBL" id="LT985002">
    <property type="protein sequence ID" value="SPD79478.1"/>
    <property type="molecule type" value="mRNA"/>
</dbReference>
<dbReference type="FunFam" id="3.20.20.140:FF:000039">
    <property type="entry name" value="Adenine deaminase"/>
    <property type="match status" value="1"/>
</dbReference>
<keyword evidence="2 5" id="KW-0378">Hydrolase</keyword>
<comment type="function">
    <text evidence="5">Catalyzes the hydrolytic deamination of adenine to hypoxanthine. Plays an important role in the purine salvage pathway and in nitrogen catabolism.</text>
</comment>
<comment type="cofactor">
    <cofactor evidence="5">
        <name>Zn(2+)</name>
        <dbReference type="ChEBI" id="CHEBI:29105"/>
    </cofactor>
    <text evidence="5">Binds 1 zinc ion per subunit.</text>
</comment>
<name>A0A3P3ZKR6_LIMPL</name>
<evidence type="ECO:0000256" key="1">
    <source>
        <dbReference type="ARBA" id="ARBA00022723"/>
    </source>
</evidence>
<dbReference type="Pfam" id="PF00962">
    <property type="entry name" value="A_deaminase"/>
    <property type="match status" value="1"/>
</dbReference>
<dbReference type="GO" id="GO:0006146">
    <property type="term" value="P:adenine catabolic process"/>
    <property type="evidence" value="ECO:0007669"/>
    <property type="project" value="UniProtKB-UniRule"/>
</dbReference>
<dbReference type="GO" id="GO:0043103">
    <property type="term" value="P:hypoxanthine salvage"/>
    <property type="evidence" value="ECO:0007669"/>
    <property type="project" value="UniProtKB-UniRule"/>
</dbReference>
<keyword evidence="4 5" id="KW-0546">Nucleotide metabolism</keyword>
<evidence type="ECO:0000259" key="6">
    <source>
        <dbReference type="Pfam" id="PF00962"/>
    </source>
</evidence>
<dbReference type="NCBIfam" id="NF006850">
    <property type="entry name" value="PRK09358.1-6"/>
    <property type="match status" value="1"/>
</dbReference>
<proteinExistence type="evidence at transcript level"/>
<reference evidence="8" key="2">
    <citation type="submission" date="2018-10" db="EMBL/GenBank/DDBJ databases">
        <authorList>
            <person name="Arockiaraj J."/>
            <person name="Kumaresan V."/>
            <person name="Sannasimuthu A."/>
        </authorList>
    </citation>
    <scope>NUCLEOTIDE SEQUENCE</scope>
</reference>
<feature type="binding site" evidence="5">
    <location>
        <position position="14"/>
    </location>
    <ligand>
        <name>Zn(2+)</name>
        <dbReference type="ChEBI" id="CHEBI:29105"/>
        <note>catalytic</note>
    </ligand>
</feature>